<evidence type="ECO:0000256" key="5">
    <source>
        <dbReference type="ARBA" id="ARBA00022741"/>
    </source>
</evidence>
<keyword evidence="9" id="KW-0902">Two-component regulatory system</keyword>
<dbReference type="PROSITE" id="PS50109">
    <property type="entry name" value="HIS_KIN"/>
    <property type="match status" value="1"/>
</dbReference>
<dbReference type="InterPro" id="IPR001294">
    <property type="entry name" value="Phytochrome"/>
</dbReference>
<feature type="domain" description="Histidine kinase" evidence="14">
    <location>
        <begin position="694"/>
        <end position="926"/>
    </location>
</feature>
<feature type="compositionally biased region" description="Basic and acidic residues" evidence="12">
    <location>
        <begin position="1227"/>
        <end position="1239"/>
    </location>
</feature>
<keyword evidence="4" id="KW-0808">Transferase</keyword>
<evidence type="ECO:0000256" key="10">
    <source>
        <dbReference type="ARBA" id="ARBA00023170"/>
    </source>
</evidence>
<feature type="domain" description="Response regulatory" evidence="15">
    <location>
        <begin position="998"/>
        <end position="1127"/>
    </location>
</feature>
<keyword evidence="3" id="KW-0716">Sensory transduction</keyword>
<keyword evidence="10" id="KW-0675">Receptor</keyword>
<feature type="modified residue" description="4-aspartylphosphate" evidence="11">
    <location>
        <position position="1049"/>
    </location>
</feature>
<dbReference type="PROSITE" id="PS50046">
    <property type="entry name" value="PHYTOCHROME_2"/>
    <property type="match status" value="1"/>
</dbReference>
<dbReference type="InterPro" id="IPR016132">
    <property type="entry name" value="Phyto_chromo_attachment"/>
</dbReference>
<dbReference type="PANTHER" id="PTHR43065">
    <property type="entry name" value="SENSOR HISTIDINE KINASE"/>
    <property type="match status" value="1"/>
</dbReference>
<dbReference type="GO" id="GO:0006355">
    <property type="term" value="P:regulation of DNA-templated transcription"/>
    <property type="evidence" value="ECO:0007669"/>
    <property type="project" value="InterPro"/>
</dbReference>
<evidence type="ECO:0000256" key="9">
    <source>
        <dbReference type="ARBA" id="ARBA00023012"/>
    </source>
</evidence>
<evidence type="ECO:0000313" key="16">
    <source>
        <dbReference type="EMBL" id="KAK3395205.1"/>
    </source>
</evidence>
<dbReference type="Proteomes" id="UP001285441">
    <property type="component" value="Unassembled WGS sequence"/>
</dbReference>
<dbReference type="InterPro" id="IPR036890">
    <property type="entry name" value="HATPase_C_sf"/>
</dbReference>
<dbReference type="InterPro" id="IPR035965">
    <property type="entry name" value="PAS-like_dom_sf"/>
</dbReference>
<dbReference type="Gene3D" id="1.10.287.130">
    <property type="match status" value="1"/>
</dbReference>
<dbReference type="SMART" id="SM00065">
    <property type="entry name" value="GAF"/>
    <property type="match status" value="1"/>
</dbReference>
<dbReference type="Pfam" id="PF02518">
    <property type="entry name" value="HATPase_c"/>
    <property type="match status" value="1"/>
</dbReference>
<dbReference type="InterPro" id="IPR013515">
    <property type="entry name" value="Phytochrome_cen-reg"/>
</dbReference>
<protein>
    <submittedName>
        <fullName evidence="16">Phytochrome-like protein</fullName>
    </submittedName>
</protein>
<dbReference type="SMART" id="SM00388">
    <property type="entry name" value="HisKA"/>
    <property type="match status" value="1"/>
</dbReference>
<dbReference type="Pfam" id="PF00360">
    <property type="entry name" value="PHY"/>
    <property type="match status" value="1"/>
</dbReference>
<evidence type="ECO:0000256" key="6">
    <source>
        <dbReference type="ARBA" id="ARBA00022777"/>
    </source>
</evidence>
<dbReference type="PANTHER" id="PTHR43065:SF10">
    <property type="entry name" value="PEROXIDE STRESS-ACTIVATED HISTIDINE KINASE MAK3"/>
    <property type="match status" value="1"/>
</dbReference>
<dbReference type="CDD" id="cd17546">
    <property type="entry name" value="REC_hyHK_CKI1_RcsC-like"/>
    <property type="match status" value="1"/>
</dbReference>
<evidence type="ECO:0000256" key="11">
    <source>
        <dbReference type="PROSITE-ProRule" id="PRU00169"/>
    </source>
</evidence>
<dbReference type="SUPFAM" id="SSF52172">
    <property type="entry name" value="CheY-like"/>
    <property type="match status" value="1"/>
</dbReference>
<dbReference type="PROSITE" id="PS50110">
    <property type="entry name" value="RESPONSE_REGULATORY"/>
    <property type="match status" value="1"/>
</dbReference>
<dbReference type="InterPro" id="IPR029016">
    <property type="entry name" value="GAF-like_dom_sf"/>
</dbReference>
<evidence type="ECO:0000256" key="4">
    <source>
        <dbReference type="ARBA" id="ARBA00022679"/>
    </source>
</evidence>
<dbReference type="Gene3D" id="3.30.565.10">
    <property type="entry name" value="Histidine kinase-like ATPase, C-terminal domain"/>
    <property type="match status" value="1"/>
</dbReference>
<feature type="domain" description="Phytochrome chromophore attachment site" evidence="13">
    <location>
        <begin position="322"/>
        <end position="484"/>
    </location>
</feature>
<dbReference type="SMART" id="SM00448">
    <property type="entry name" value="REC"/>
    <property type="match status" value="1"/>
</dbReference>
<evidence type="ECO:0000259" key="14">
    <source>
        <dbReference type="PROSITE" id="PS50109"/>
    </source>
</evidence>
<keyword evidence="7" id="KW-0067">ATP-binding</keyword>
<evidence type="ECO:0000259" key="13">
    <source>
        <dbReference type="PROSITE" id="PS50046"/>
    </source>
</evidence>
<dbReference type="Pfam" id="PF00512">
    <property type="entry name" value="HisKA"/>
    <property type="match status" value="1"/>
</dbReference>
<dbReference type="InterPro" id="IPR005467">
    <property type="entry name" value="His_kinase_dom"/>
</dbReference>
<reference evidence="16" key="2">
    <citation type="submission" date="2023-06" db="EMBL/GenBank/DDBJ databases">
        <authorList>
            <consortium name="Lawrence Berkeley National Laboratory"/>
            <person name="Haridas S."/>
            <person name="Hensen N."/>
            <person name="Bonometti L."/>
            <person name="Westerberg I."/>
            <person name="Brannstrom I.O."/>
            <person name="Guillou S."/>
            <person name="Cros-Aarteil S."/>
            <person name="Calhoun S."/>
            <person name="Kuo A."/>
            <person name="Mondo S."/>
            <person name="Pangilinan J."/>
            <person name="Riley R."/>
            <person name="LaButti K."/>
            <person name="Andreopoulos B."/>
            <person name="Lipzen A."/>
            <person name="Chen C."/>
            <person name="Yanf M."/>
            <person name="Daum C."/>
            <person name="Ng V."/>
            <person name="Clum A."/>
            <person name="Steindorff A."/>
            <person name="Ohm R."/>
            <person name="Martin F."/>
            <person name="Silar P."/>
            <person name="Natvig D."/>
            <person name="Lalanne C."/>
            <person name="Gautier V."/>
            <person name="Ament-velasquez S.L."/>
            <person name="Kruys A."/>
            <person name="Hutchinson M.I."/>
            <person name="Powell A.J."/>
            <person name="Barry K."/>
            <person name="Miller A.N."/>
            <person name="Grigoriev I.V."/>
            <person name="Debuchy R."/>
            <person name="Gladieux P."/>
            <person name="Thoren M.H."/>
            <person name="Johannesson H."/>
        </authorList>
    </citation>
    <scope>NUCLEOTIDE SEQUENCE</scope>
    <source>
        <strain evidence="16">CBS 232.78</strain>
    </source>
</reference>
<dbReference type="Pfam" id="PF00072">
    <property type="entry name" value="Response_reg"/>
    <property type="match status" value="1"/>
</dbReference>
<accession>A0AAE0P8W4</accession>
<dbReference type="Gene3D" id="3.30.450.270">
    <property type="match status" value="1"/>
</dbReference>
<dbReference type="SMART" id="SM00387">
    <property type="entry name" value="HATPase_c"/>
    <property type="match status" value="1"/>
</dbReference>
<keyword evidence="8" id="KW-0157">Chromophore</keyword>
<evidence type="ECO:0000259" key="15">
    <source>
        <dbReference type="PROSITE" id="PS50110"/>
    </source>
</evidence>
<evidence type="ECO:0000256" key="2">
    <source>
        <dbReference type="ARBA" id="ARBA00022553"/>
    </source>
</evidence>
<dbReference type="Gene3D" id="3.40.50.2300">
    <property type="match status" value="1"/>
</dbReference>
<keyword evidence="1" id="KW-0600">Photoreceptor protein</keyword>
<evidence type="ECO:0000256" key="7">
    <source>
        <dbReference type="ARBA" id="ARBA00022840"/>
    </source>
</evidence>
<evidence type="ECO:0000256" key="3">
    <source>
        <dbReference type="ARBA" id="ARBA00022606"/>
    </source>
</evidence>
<dbReference type="SUPFAM" id="SSF47384">
    <property type="entry name" value="Homodimeric domain of signal transducing histidine kinase"/>
    <property type="match status" value="1"/>
</dbReference>
<dbReference type="InterPro" id="IPR003018">
    <property type="entry name" value="GAF"/>
</dbReference>
<dbReference type="InterPro" id="IPR003594">
    <property type="entry name" value="HATPase_dom"/>
</dbReference>
<dbReference type="CDD" id="cd00082">
    <property type="entry name" value="HisKA"/>
    <property type="match status" value="1"/>
</dbReference>
<gene>
    <name evidence="16" type="ORF">B0H63DRAFT_386719</name>
</gene>
<sequence>MSSPQLVERVFPIRLSPFLLSNPSGTLTPQASNVILLTPNPEGAEHTHATPSVEEASSDPSLELGIVAAVPAPIEVEMTDDPGHVLDSQNTLLSETFEYAIQEDGSHGVIHGTRRAFTRCEDELIHIPGAIQSFGMLVALKKTYDDDYFPRIVSENSQDICSYSPAELFGLGSFYRAIPKYQCQEFHNQMQGIRTTYDISGKSQEPKVFALSFYDAVGHIILCWCAAHYLGGDVDLYVCEFELQDYSRHPMATPADSGPKYPIDTLGSDHMDLATVSSMHSRSQPVFSTPDILARGIDPSSSSVEVIGIATKVQKQFSDTKTVEELLDTIVGVVSELSGFNRVMVYKFDQDFNGAVVAELMDPSVCQDVYRGLHFPSTDIPPQARQLYMVNKVRVLFDRSQKTARLVGRSRADIEAPLDLTHAYLRAMSPVHLKYLANMEVRSSMSMSLESEGKLWGLIVCHSYGPTATRVPFTVREMSYFVGVAASTYLEKLLNADKLQARRIIATLQDQKNPNECITASSDELLKLFEADCGFLVIEGEARTIGRLASYTEAVLLLKYLFFRRPDRILFSSNLKEKFSDLHYPSGFKAIAGVLYIPLSGTTDDCVVFYRKNQLREVHWAGKPLLVGKFGTLEPRNSFRKWTEVVDGTSKSWTPEQANIAAMAQLVYGSFIRVWREKETAVKETRLKRLLLHDTSHKVRTPLNAVINYLEMALEKPLEDSTKDALTQSYNASKSLIYVIDDLLNLTGSTTGSIPQLCETFDLTACLEESLDPLKRLAREKGVKLVLRTSSGVSRFLRGDPANFQRAVSILVTNAIEHTSSGQILVEWNEVFEKKNKSMLHVAVTDSGPGLSERELDDLFQEFEQVPDEDFDEMSGQTSTPRDNVLRVGVGLAFVARYVKQRNGQLRVKSLKGQGSTFAIEVPFLPASRAPSLAARRDASPLPALPMPTQPAIASMGVSVAALTPTASGSGASPPLISATPTATPLEGGQTPTAHSLTIIVVDDNYINVQILKRRLTKMGHRVLVSRDGQESWDMFVQHQATIDFILMDLNMPIVDGWASTRMIREYEKQYPMPSRAVQSCGRMPIFAISGMLKRGDEQKFIDGGFDGWMPKPVDMRRLATYLAGALDVNARNQGDYDGDKFEQGGWFRQTEPMSVDVVQASSPGTQNNDAPEETWHMTDPGISALIVTDVAPATTVVQELATLEVIPEVASATPEKAPEITPESCLKTDSEANGHDASMEEAVEVPQPNDTVPEKASESNPDMAVEHPSDLDPALSPNASLHKGNSPFAGEAPEETQMSA</sequence>
<dbReference type="Pfam" id="PF01590">
    <property type="entry name" value="GAF"/>
    <property type="match status" value="1"/>
</dbReference>
<dbReference type="GO" id="GO:0000155">
    <property type="term" value="F:phosphorelay sensor kinase activity"/>
    <property type="evidence" value="ECO:0007669"/>
    <property type="project" value="InterPro"/>
</dbReference>
<dbReference type="SUPFAM" id="SSF55874">
    <property type="entry name" value="ATPase domain of HSP90 chaperone/DNA topoisomerase II/histidine kinase"/>
    <property type="match status" value="1"/>
</dbReference>
<dbReference type="Gene3D" id="3.30.450.20">
    <property type="entry name" value="PAS domain"/>
    <property type="match status" value="1"/>
</dbReference>
<dbReference type="GO" id="GO:0005524">
    <property type="term" value="F:ATP binding"/>
    <property type="evidence" value="ECO:0007669"/>
    <property type="project" value="UniProtKB-KW"/>
</dbReference>
<evidence type="ECO:0000313" key="17">
    <source>
        <dbReference type="Proteomes" id="UP001285441"/>
    </source>
</evidence>
<keyword evidence="5" id="KW-0547">Nucleotide-binding</keyword>
<proteinExistence type="predicted"/>
<reference evidence="16" key="1">
    <citation type="journal article" date="2023" name="Mol. Phylogenet. Evol.">
        <title>Genome-scale phylogeny and comparative genomics of the fungal order Sordariales.</title>
        <authorList>
            <person name="Hensen N."/>
            <person name="Bonometti L."/>
            <person name="Westerberg I."/>
            <person name="Brannstrom I.O."/>
            <person name="Guillou S."/>
            <person name="Cros-Aarteil S."/>
            <person name="Calhoun S."/>
            <person name="Haridas S."/>
            <person name="Kuo A."/>
            <person name="Mondo S."/>
            <person name="Pangilinan J."/>
            <person name="Riley R."/>
            <person name="LaButti K."/>
            <person name="Andreopoulos B."/>
            <person name="Lipzen A."/>
            <person name="Chen C."/>
            <person name="Yan M."/>
            <person name="Daum C."/>
            <person name="Ng V."/>
            <person name="Clum A."/>
            <person name="Steindorff A."/>
            <person name="Ohm R.A."/>
            <person name="Martin F."/>
            <person name="Silar P."/>
            <person name="Natvig D.O."/>
            <person name="Lalanne C."/>
            <person name="Gautier V."/>
            <person name="Ament-Velasquez S.L."/>
            <person name="Kruys A."/>
            <person name="Hutchinson M.I."/>
            <person name="Powell A.J."/>
            <person name="Barry K."/>
            <person name="Miller A.N."/>
            <person name="Grigoriev I.V."/>
            <person name="Debuchy R."/>
            <person name="Gladieux P."/>
            <person name="Hiltunen Thoren M."/>
            <person name="Johannesson H."/>
        </authorList>
    </citation>
    <scope>NUCLEOTIDE SEQUENCE</scope>
    <source>
        <strain evidence="16">CBS 232.78</strain>
    </source>
</reference>
<dbReference type="SUPFAM" id="SSF55785">
    <property type="entry name" value="PYP-like sensor domain (PAS domain)"/>
    <property type="match status" value="1"/>
</dbReference>
<evidence type="ECO:0000256" key="1">
    <source>
        <dbReference type="ARBA" id="ARBA00022543"/>
    </source>
</evidence>
<evidence type="ECO:0000256" key="12">
    <source>
        <dbReference type="SAM" id="MobiDB-lite"/>
    </source>
</evidence>
<feature type="region of interest" description="Disordered" evidence="12">
    <location>
        <begin position="1213"/>
        <end position="1301"/>
    </location>
</feature>
<keyword evidence="17" id="KW-1185">Reference proteome</keyword>
<organism evidence="16 17">
    <name type="scientific">Podospora didyma</name>
    <dbReference type="NCBI Taxonomy" id="330526"/>
    <lineage>
        <taxon>Eukaryota</taxon>
        <taxon>Fungi</taxon>
        <taxon>Dikarya</taxon>
        <taxon>Ascomycota</taxon>
        <taxon>Pezizomycotina</taxon>
        <taxon>Sordariomycetes</taxon>
        <taxon>Sordariomycetidae</taxon>
        <taxon>Sordariales</taxon>
        <taxon>Podosporaceae</taxon>
        <taxon>Podospora</taxon>
    </lineage>
</organism>
<dbReference type="GO" id="GO:0009584">
    <property type="term" value="P:detection of visible light"/>
    <property type="evidence" value="ECO:0007669"/>
    <property type="project" value="InterPro"/>
</dbReference>
<comment type="caution">
    <text evidence="16">The sequence shown here is derived from an EMBL/GenBank/DDBJ whole genome shotgun (WGS) entry which is preliminary data.</text>
</comment>
<dbReference type="InterPro" id="IPR001789">
    <property type="entry name" value="Sig_transdc_resp-reg_receiver"/>
</dbReference>
<name>A0AAE0P8W4_9PEZI</name>
<dbReference type="InterPro" id="IPR011006">
    <property type="entry name" value="CheY-like_superfamily"/>
</dbReference>
<dbReference type="InterPro" id="IPR003661">
    <property type="entry name" value="HisK_dim/P_dom"/>
</dbReference>
<keyword evidence="6" id="KW-0418">Kinase</keyword>
<dbReference type="InterPro" id="IPR036097">
    <property type="entry name" value="HisK_dim/P_sf"/>
</dbReference>
<dbReference type="InterPro" id="IPR043150">
    <property type="entry name" value="Phytochrome_PHY_sf"/>
</dbReference>
<dbReference type="Gene3D" id="3.30.450.40">
    <property type="match status" value="1"/>
</dbReference>
<dbReference type="PRINTS" id="PR01033">
    <property type="entry name" value="PHYTOCHROME"/>
</dbReference>
<dbReference type="SUPFAM" id="SSF55781">
    <property type="entry name" value="GAF domain-like"/>
    <property type="match status" value="2"/>
</dbReference>
<evidence type="ECO:0000256" key="8">
    <source>
        <dbReference type="ARBA" id="ARBA00022991"/>
    </source>
</evidence>
<dbReference type="GO" id="GO:0009881">
    <property type="term" value="F:photoreceptor activity"/>
    <property type="evidence" value="ECO:0007669"/>
    <property type="project" value="UniProtKB-KW"/>
</dbReference>
<keyword evidence="2 11" id="KW-0597">Phosphoprotein</keyword>
<dbReference type="EMBL" id="JAULSW010000001">
    <property type="protein sequence ID" value="KAK3395205.1"/>
    <property type="molecule type" value="Genomic_DNA"/>
</dbReference>